<feature type="domain" description="HTH lysR-type" evidence="5">
    <location>
        <begin position="13"/>
        <end position="65"/>
    </location>
</feature>
<dbReference type="Proteomes" id="UP001596457">
    <property type="component" value="Unassembled WGS sequence"/>
</dbReference>
<dbReference type="PRINTS" id="PR00039">
    <property type="entry name" value="HTHLYSR"/>
</dbReference>
<evidence type="ECO:0000256" key="1">
    <source>
        <dbReference type="ARBA" id="ARBA00009437"/>
    </source>
</evidence>
<evidence type="ECO:0000313" key="6">
    <source>
        <dbReference type="EMBL" id="MFC7459067.1"/>
    </source>
</evidence>
<dbReference type="InterPro" id="IPR005119">
    <property type="entry name" value="LysR_subst-bd"/>
</dbReference>
<dbReference type="InterPro" id="IPR036390">
    <property type="entry name" value="WH_DNA-bd_sf"/>
</dbReference>
<dbReference type="CDD" id="cd08422">
    <property type="entry name" value="PBP2_CrgA_like"/>
    <property type="match status" value="1"/>
</dbReference>
<dbReference type="InterPro" id="IPR000847">
    <property type="entry name" value="LysR_HTH_N"/>
</dbReference>
<dbReference type="PANTHER" id="PTHR30537">
    <property type="entry name" value="HTH-TYPE TRANSCRIPTIONAL REGULATOR"/>
    <property type="match status" value="1"/>
</dbReference>
<dbReference type="SUPFAM" id="SSF46785">
    <property type="entry name" value="Winged helix' DNA-binding domain"/>
    <property type="match status" value="1"/>
</dbReference>
<dbReference type="Gene3D" id="1.10.10.10">
    <property type="entry name" value="Winged helix-like DNA-binding domain superfamily/Winged helix DNA-binding domain"/>
    <property type="match status" value="1"/>
</dbReference>
<gene>
    <name evidence="6" type="ORF">ACFQU0_01335</name>
</gene>
<keyword evidence="4" id="KW-0804">Transcription</keyword>
<proteinExistence type="inferred from homology"/>
<dbReference type="EMBL" id="JBHTBZ010000004">
    <property type="protein sequence ID" value="MFC7459067.1"/>
    <property type="molecule type" value="Genomic_DNA"/>
</dbReference>
<dbReference type="Gene3D" id="3.40.190.290">
    <property type="match status" value="1"/>
</dbReference>
<name>A0ABW2S7Z2_9BURK</name>
<sequence>MRTVDFLGVMHELVTFVRVAEMGSFSAAARQLGVTPSAISRQVARLEKALGVSLLQRTTRQLRMTDAGLEVLEQGRAMVAALQATFQVAEGHAGIPRGLVRVSAPKAFARHVLQPLLLDFIQRYPAVDVHLLVVDRRVDPLREGVDLVIRLTDDPPQGLVARALLPVRQLLLASPAYLDSHSPVRVPEDLMGHSCLAIGEQERDSRWRFVRGQDVVSVAVSGRYTVNHSEMRLTAIEAGLGVGCVPDFVARDALAAERVVRVLPDWAFDTNYQGMAYLLYAGSRYKAPKVRVLIDHLVAAWRPTNIGVQPG</sequence>
<dbReference type="PANTHER" id="PTHR30537:SF5">
    <property type="entry name" value="HTH-TYPE TRANSCRIPTIONAL ACTIVATOR TTDR-RELATED"/>
    <property type="match status" value="1"/>
</dbReference>
<reference evidence="7" key="1">
    <citation type="journal article" date="2019" name="Int. J. Syst. Evol. Microbiol.">
        <title>The Global Catalogue of Microorganisms (GCM) 10K type strain sequencing project: providing services to taxonomists for standard genome sequencing and annotation.</title>
        <authorList>
            <consortium name="The Broad Institute Genomics Platform"/>
            <consortium name="The Broad Institute Genome Sequencing Center for Infectious Disease"/>
            <person name="Wu L."/>
            <person name="Ma J."/>
        </authorList>
    </citation>
    <scope>NUCLEOTIDE SEQUENCE [LARGE SCALE GENOMIC DNA]</scope>
    <source>
        <strain evidence="7">CCUG 53903</strain>
    </source>
</reference>
<dbReference type="SUPFAM" id="SSF53850">
    <property type="entry name" value="Periplasmic binding protein-like II"/>
    <property type="match status" value="1"/>
</dbReference>
<dbReference type="Pfam" id="PF00126">
    <property type="entry name" value="HTH_1"/>
    <property type="match status" value="1"/>
</dbReference>
<comment type="caution">
    <text evidence="6">The sequence shown here is derived from an EMBL/GenBank/DDBJ whole genome shotgun (WGS) entry which is preliminary data.</text>
</comment>
<dbReference type="InterPro" id="IPR058163">
    <property type="entry name" value="LysR-type_TF_proteobact-type"/>
</dbReference>
<dbReference type="InterPro" id="IPR036388">
    <property type="entry name" value="WH-like_DNA-bd_sf"/>
</dbReference>
<keyword evidence="3" id="KW-0238">DNA-binding</keyword>
<comment type="similarity">
    <text evidence="1">Belongs to the LysR transcriptional regulatory family.</text>
</comment>
<keyword evidence="2" id="KW-0805">Transcription regulation</keyword>
<evidence type="ECO:0000256" key="4">
    <source>
        <dbReference type="ARBA" id="ARBA00023163"/>
    </source>
</evidence>
<dbReference type="Pfam" id="PF03466">
    <property type="entry name" value="LysR_substrate"/>
    <property type="match status" value="1"/>
</dbReference>
<protein>
    <submittedName>
        <fullName evidence="6">LysR family transcriptional regulator</fullName>
    </submittedName>
</protein>
<evidence type="ECO:0000256" key="3">
    <source>
        <dbReference type="ARBA" id="ARBA00023125"/>
    </source>
</evidence>
<evidence type="ECO:0000259" key="5">
    <source>
        <dbReference type="PROSITE" id="PS50931"/>
    </source>
</evidence>
<evidence type="ECO:0000256" key="2">
    <source>
        <dbReference type="ARBA" id="ARBA00023015"/>
    </source>
</evidence>
<keyword evidence="7" id="KW-1185">Reference proteome</keyword>
<dbReference type="RefSeq" id="WP_382198103.1">
    <property type="nucleotide sequence ID" value="NZ_JBHTBZ010000004.1"/>
</dbReference>
<dbReference type="PROSITE" id="PS50931">
    <property type="entry name" value="HTH_LYSR"/>
    <property type="match status" value="1"/>
</dbReference>
<organism evidence="6 7">
    <name type="scientific">Hydrogenophaga defluvii</name>
    <dbReference type="NCBI Taxonomy" id="249410"/>
    <lineage>
        <taxon>Bacteria</taxon>
        <taxon>Pseudomonadati</taxon>
        <taxon>Pseudomonadota</taxon>
        <taxon>Betaproteobacteria</taxon>
        <taxon>Burkholderiales</taxon>
        <taxon>Comamonadaceae</taxon>
        <taxon>Hydrogenophaga</taxon>
    </lineage>
</organism>
<accession>A0ABW2S7Z2</accession>
<evidence type="ECO:0000313" key="7">
    <source>
        <dbReference type="Proteomes" id="UP001596457"/>
    </source>
</evidence>